<dbReference type="EMBL" id="CP054698">
    <property type="protein sequence ID" value="QMS86935.1"/>
    <property type="molecule type" value="Genomic_DNA"/>
</dbReference>
<sequence>MVQSLISRIWESLLRLLLQRITLVLTLMLCAAIAIAISNMSGLSSSLIESQAVQNAALNIQSLTQAFDLYSAAAADRAKLVPGVTVTHAYLNTKGAIPLPSTFAIELGEQISEKNTEMSVRLYSNYPYPWRKAKGGAKDEFERDALNFLRENPRQKFYRLEKQNGNTTLRYAQASLMKPSCVTCHNTDINSPKKNWEVGDVAGAWEISQSLDNLVTKTNQSLQGTFAMLGGMSVLGLSGLTLVVGKLRENARSLEHRVRERTTDLAEANTELEKRNELIRQVFGRYLSDTVVANLLESPERLKLGGERRKITILTSDLRGFTSLSERFPPEEVIHILNLYLEYMADVINHYQGTIDEFMGDGILVLFGAPIAKEDDALRAVTCACAMQLAMGGVNEKMKTLGWPPLEMGIGINTGEVIVGNIGSEKRTKYGIVGSQVNLTYRIESYTSGGQILISEQTFKEVGSSVRIIGQKQVQPKGVSQEITIYEVYGVGGRYNLYLPKEEELFFPVPQEIPLLYTILHDKQMGNPVFSGRLVKLSAKGAELQVDIPNVIPPKLTNIKINLFTSKNSTQVSEDIYAKVLEKLAGRGSFYIHFTAVPPAIVTQLNNLYKMISQSPN</sequence>
<organism evidence="4 5">
    <name type="scientific">Nostoc edaphicum CCNP1411</name>
    <dbReference type="NCBI Taxonomy" id="1472755"/>
    <lineage>
        <taxon>Bacteria</taxon>
        <taxon>Bacillati</taxon>
        <taxon>Cyanobacteriota</taxon>
        <taxon>Cyanophyceae</taxon>
        <taxon>Nostocales</taxon>
        <taxon>Nostocaceae</taxon>
        <taxon>Nostoc</taxon>
    </lineage>
</organism>
<evidence type="ECO:0000256" key="1">
    <source>
        <dbReference type="ARBA" id="ARBA00005381"/>
    </source>
</evidence>
<feature type="transmembrane region" description="Helical" evidence="2">
    <location>
        <begin position="21"/>
        <end position="40"/>
    </location>
</feature>
<keyword evidence="2" id="KW-1133">Transmembrane helix</keyword>
<dbReference type="InterPro" id="IPR001054">
    <property type="entry name" value="A/G_cyclase"/>
</dbReference>
<accession>A0A7D7Q9B8</accession>
<name>A0A7D7Q9B8_9NOSO</name>
<dbReference type="PANTHER" id="PTHR43081:SF1">
    <property type="entry name" value="ADENYLATE CYCLASE, TERMINAL-DIFFERENTIATION SPECIFIC"/>
    <property type="match status" value="1"/>
</dbReference>
<dbReference type="InterPro" id="IPR021796">
    <property type="entry name" value="Tll0287-like_dom"/>
</dbReference>
<dbReference type="Pfam" id="PF00211">
    <property type="entry name" value="Guanylate_cyc"/>
    <property type="match status" value="1"/>
</dbReference>
<gene>
    <name evidence="4" type="ORF">HUN01_04855</name>
</gene>
<dbReference type="CDD" id="cd07302">
    <property type="entry name" value="CHD"/>
    <property type="match status" value="1"/>
</dbReference>
<dbReference type="GO" id="GO:0004016">
    <property type="term" value="F:adenylate cyclase activity"/>
    <property type="evidence" value="ECO:0007669"/>
    <property type="project" value="UniProtKB-ARBA"/>
</dbReference>
<dbReference type="RefSeq" id="WP_181930327.1">
    <property type="nucleotide sequence ID" value="NZ_CP054698.1"/>
</dbReference>
<dbReference type="GO" id="GO:0009190">
    <property type="term" value="P:cyclic nucleotide biosynthetic process"/>
    <property type="evidence" value="ECO:0007669"/>
    <property type="project" value="InterPro"/>
</dbReference>
<evidence type="ECO:0000259" key="3">
    <source>
        <dbReference type="PROSITE" id="PS50125"/>
    </source>
</evidence>
<evidence type="ECO:0000313" key="5">
    <source>
        <dbReference type="Proteomes" id="UP000514713"/>
    </source>
</evidence>
<dbReference type="GO" id="GO:0035556">
    <property type="term" value="P:intracellular signal transduction"/>
    <property type="evidence" value="ECO:0007669"/>
    <property type="project" value="InterPro"/>
</dbReference>
<dbReference type="PANTHER" id="PTHR43081">
    <property type="entry name" value="ADENYLATE CYCLASE, TERMINAL-DIFFERENTIATION SPECIFIC-RELATED"/>
    <property type="match status" value="1"/>
</dbReference>
<dbReference type="SUPFAM" id="SSF55073">
    <property type="entry name" value="Nucleotide cyclase"/>
    <property type="match status" value="1"/>
</dbReference>
<comment type="similarity">
    <text evidence="1">Belongs to the adenylyl cyclase class-3 family.</text>
</comment>
<keyword evidence="5" id="KW-1185">Reference proteome</keyword>
<dbReference type="KEGG" id="ned:HUN01_04855"/>
<protein>
    <submittedName>
        <fullName evidence="4">Adenylate/guanylate cyclase domain-containing protein</fullName>
    </submittedName>
</protein>
<proteinExistence type="inferred from homology"/>
<dbReference type="InterPro" id="IPR050697">
    <property type="entry name" value="Adenylyl/Guanylyl_Cyclase_3/4"/>
</dbReference>
<reference evidence="5" key="1">
    <citation type="submission" date="2020-06" db="EMBL/GenBank/DDBJ databases">
        <title>Nostoc edaphicum CCNP1411 genome.</title>
        <authorList>
            <person name="Fidor A."/>
            <person name="Grabski M."/>
            <person name="Gawor J."/>
            <person name="Gromadka R."/>
            <person name="Wegrzyn G."/>
            <person name="Mazur-Marzec H."/>
        </authorList>
    </citation>
    <scope>NUCLEOTIDE SEQUENCE [LARGE SCALE GENOMIC DNA]</scope>
    <source>
        <strain evidence="5">CCNP1411</strain>
    </source>
</reference>
<dbReference type="Proteomes" id="UP000514713">
    <property type="component" value="Chromosome"/>
</dbReference>
<evidence type="ECO:0000313" key="4">
    <source>
        <dbReference type="EMBL" id="QMS86935.1"/>
    </source>
</evidence>
<dbReference type="PROSITE" id="PS50125">
    <property type="entry name" value="GUANYLATE_CYCLASE_2"/>
    <property type="match status" value="1"/>
</dbReference>
<dbReference type="Gene3D" id="3.30.70.1230">
    <property type="entry name" value="Nucleotide cyclase"/>
    <property type="match status" value="1"/>
</dbReference>
<keyword evidence="2" id="KW-0472">Membrane</keyword>
<dbReference type="InterPro" id="IPR029787">
    <property type="entry name" value="Nucleotide_cyclase"/>
</dbReference>
<keyword evidence="2" id="KW-0812">Transmembrane</keyword>
<evidence type="ECO:0000256" key="2">
    <source>
        <dbReference type="SAM" id="Phobius"/>
    </source>
</evidence>
<dbReference type="AlphaFoldDB" id="A0A7D7Q9B8"/>
<feature type="domain" description="Guanylate cyclase" evidence="3">
    <location>
        <begin position="312"/>
        <end position="444"/>
    </location>
</feature>
<dbReference type="SMART" id="SM00044">
    <property type="entry name" value="CYCc"/>
    <property type="match status" value="1"/>
</dbReference>
<dbReference type="Pfam" id="PF11845">
    <property type="entry name" value="Tll0287-like"/>
    <property type="match status" value="1"/>
</dbReference>